<dbReference type="PANTHER" id="PTHR11675">
    <property type="entry name" value="N-ACETYLGALACTOSAMINYLTRANSFERASE"/>
    <property type="match status" value="1"/>
</dbReference>
<dbReference type="InterPro" id="IPR029044">
    <property type="entry name" value="Nucleotide-diphossugar_trans"/>
</dbReference>
<feature type="non-terminal residue" evidence="18">
    <location>
        <position position="1"/>
    </location>
</feature>
<comment type="similarity">
    <text evidence="4 16">Belongs to the glycosyltransferase 2 family. GalNAc-T subfamily.</text>
</comment>
<evidence type="ECO:0000256" key="14">
    <source>
        <dbReference type="ARBA" id="ARBA00023157"/>
    </source>
</evidence>
<keyword evidence="10" id="KW-0735">Signal-anchor</keyword>
<evidence type="ECO:0000256" key="6">
    <source>
        <dbReference type="ARBA" id="ARBA00022679"/>
    </source>
</evidence>
<keyword evidence="13" id="KW-0472">Membrane</keyword>
<dbReference type="EC" id="2.4.1.-" evidence="16"/>
<keyword evidence="6 16" id="KW-0808">Transferase</keyword>
<keyword evidence="9 16" id="KW-0430">Lectin</keyword>
<dbReference type="PROSITE" id="PS50231">
    <property type="entry name" value="RICIN_B_LECTIN"/>
    <property type="match status" value="1"/>
</dbReference>
<keyword evidence="7" id="KW-0812">Transmembrane</keyword>
<dbReference type="CDD" id="cd02510">
    <property type="entry name" value="pp-GalNAc-T"/>
    <property type="match status" value="1"/>
</dbReference>
<keyword evidence="14 16" id="KW-1015">Disulfide bond</keyword>
<dbReference type="InterPro" id="IPR045885">
    <property type="entry name" value="GalNAc-T"/>
</dbReference>
<dbReference type="GO" id="GO:0004653">
    <property type="term" value="F:polypeptide N-acetylgalactosaminyltransferase activity"/>
    <property type="evidence" value="ECO:0007669"/>
    <property type="project" value="UniProtKB-ARBA"/>
</dbReference>
<keyword evidence="8" id="KW-0479">Metal-binding</keyword>
<dbReference type="InterPro" id="IPR001173">
    <property type="entry name" value="Glyco_trans_2-like"/>
</dbReference>
<dbReference type="InterPro" id="IPR035992">
    <property type="entry name" value="Ricin_B-like_lectins"/>
</dbReference>
<evidence type="ECO:0000256" key="5">
    <source>
        <dbReference type="ARBA" id="ARBA00022676"/>
    </source>
</evidence>
<dbReference type="SUPFAM" id="SSF50370">
    <property type="entry name" value="Ricin B-like lectins"/>
    <property type="match status" value="1"/>
</dbReference>
<evidence type="ECO:0000256" key="2">
    <source>
        <dbReference type="ARBA" id="ARBA00004323"/>
    </source>
</evidence>
<evidence type="ECO:0000256" key="11">
    <source>
        <dbReference type="ARBA" id="ARBA00022989"/>
    </source>
</evidence>
<keyword evidence="12 16" id="KW-0333">Golgi apparatus</keyword>
<dbReference type="Gene3D" id="3.90.550.10">
    <property type="entry name" value="Spore Coat Polysaccharide Biosynthesis Protein SpsA, Chain A"/>
    <property type="match status" value="1"/>
</dbReference>
<accession>A0ABD0Y7P2</accession>
<evidence type="ECO:0000256" key="16">
    <source>
        <dbReference type="RuleBase" id="RU361242"/>
    </source>
</evidence>
<dbReference type="GO" id="GO:0006493">
    <property type="term" value="P:protein O-linked glycosylation"/>
    <property type="evidence" value="ECO:0007669"/>
    <property type="project" value="UniProtKB-ARBA"/>
</dbReference>
<dbReference type="EMBL" id="JBFDAA010000012">
    <property type="protein sequence ID" value="KAL1123054.1"/>
    <property type="molecule type" value="Genomic_DNA"/>
</dbReference>
<dbReference type="FunFam" id="3.90.550.10:FF:000021">
    <property type="entry name" value="Polypeptide N-acetylgalactosaminyltransferase"/>
    <property type="match status" value="1"/>
</dbReference>
<evidence type="ECO:0000256" key="7">
    <source>
        <dbReference type="ARBA" id="ARBA00022692"/>
    </source>
</evidence>
<evidence type="ECO:0000256" key="4">
    <source>
        <dbReference type="ARBA" id="ARBA00005680"/>
    </source>
</evidence>
<evidence type="ECO:0000256" key="10">
    <source>
        <dbReference type="ARBA" id="ARBA00022968"/>
    </source>
</evidence>
<keyword evidence="15 16" id="KW-0464">Manganese</keyword>
<keyword evidence="11" id="KW-1133">Transmembrane helix</keyword>
<evidence type="ECO:0000256" key="3">
    <source>
        <dbReference type="ARBA" id="ARBA00004922"/>
    </source>
</evidence>
<evidence type="ECO:0000256" key="15">
    <source>
        <dbReference type="ARBA" id="ARBA00023211"/>
    </source>
</evidence>
<organism evidence="18 19">
    <name type="scientific">Ranatra chinensis</name>
    <dbReference type="NCBI Taxonomy" id="642074"/>
    <lineage>
        <taxon>Eukaryota</taxon>
        <taxon>Metazoa</taxon>
        <taxon>Ecdysozoa</taxon>
        <taxon>Arthropoda</taxon>
        <taxon>Hexapoda</taxon>
        <taxon>Insecta</taxon>
        <taxon>Pterygota</taxon>
        <taxon>Neoptera</taxon>
        <taxon>Paraneoptera</taxon>
        <taxon>Hemiptera</taxon>
        <taxon>Heteroptera</taxon>
        <taxon>Panheteroptera</taxon>
        <taxon>Nepomorpha</taxon>
        <taxon>Nepidae</taxon>
        <taxon>Ranatrinae</taxon>
        <taxon>Ranatra</taxon>
    </lineage>
</organism>
<keyword evidence="5 16" id="KW-0328">Glycosyltransferase</keyword>
<comment type="cofactor">
    <cofactor evidence="1 16">
        <name>Mn(2+)</name>
        <dbReference type="ChEBI" id="CHEBI:29035"/>
    </cofactor>
</comment>
<gene>
    <name evidence="18" type="ORF">AAG570_002142</name>
</gene>
<dbReference type="SUPFAM" id="SSF53448">
    <property type="entry name" value="Nucleotide-diphospho-sugar transferases"/>
    <property type="match status" value="1"/>
</dbReference>
<comment type="pathway">
    <text evidence="3 16">Protein modification; protein glycosylation.</text>
</comment>
<dbReference type="Gene3D" id="2.80.10.50">
    <property type="match status" value="1"/>
</dbReference>
<evidence type="ECO:0000313" key="19">
    <source>
        <dbReference type="Proteomes" id="UP001558652"/>
    </source>
</evidence>
<comment type="caution">
    <text evidence="18">The sequence shown here is derived from an EMBL/GenBank/DDBJ whole genome shotgun (WGS) entry which is preliminary data.</text>
</comment>
<dbReference type="GO" id="GO:0046872">
    <property type="term" value="F:metal ion binding"/>
    <property type="evidence" value="ECO:0007669"/>
    <property type="project" value="UniProtKB-KW"/>
</dbReference>
<evidence type="ECO:0000256" key="1">
    <source>
        <dbReference type="ARBA" id="ARBA00001936"/>
    </source>
</evidence>
<dbReference type="Proteomes" id="UP001558652">
    <property type="component" value="Unassembled WGS sequence"/>
</dbReference>
<keyword evidence="19" id="KW-1185">Reference proteome</keyword>
<reference evidence="18 19" key="1">
    <citation type="submission" date="2024-07" db="EMBL/GenBank/DDBJ databases">
        <title>Chromosome-level genome assembly of the water stick insect Ranatra chinensis (Heteroptera: Nepidae).</title>
        <authorList>
            <person name="Liu X."/>
        </authorList>
    </citation>
    <scope>NUCLEOTIDE SEQUENCE [LARGE SCALE GENOMIC DNA]</scope>
    <source>
        <strain evidence="18">Cailab_2021Rc</strain>
        <tissue evidence="18">Muscle</tissue>
    </source>
</reference>
<name>A0ABD0Y7P2_9HEMI</name>
<feature type="domain" description="Glycosyltransferase 2-like" evidence="17">
    <location>
        <begin position="84"/>
        <end position="270"/>
    </location>
</feature>
<evidence type="ECO:0000256" key="8">
    <source>
        <dbReference type="ARBA" id="ARBA00022723"/>
    </source>
</evidence>
<evidence type="ECO:0000256" key="13">
    <source>
        <dbReference type="ARBA" id="ARBA00023136"/>
    </source>
</evidence>
<evidence type="ECO:0000259" key="17">
    <source>
        <dbReference type="Pfam" id="PF00535"/>
    </source>
</evidence>
<evidence type="ECO:0000256" key="12">
    <source>
        <dbReference type="ARBA" id="ARBA00023034"/>
    </source>
</evidence>
<dbReference type="PANTHER" id="PTHR11675:SF43">
    <property type="entry name" value="POLYPEPTIDE N-ACETYLGALACTOSAMINYLTRANSFERASE 1"/>
    <property type="match status" value="1"/>
</dbReference>
<evidence type="ECO:0000256" key="9">
    <source>
        <dbReference type="ARBA" id="ARBA00022734"/>
    </source>
</evidence>
<dbReference type="GO" id="GO:0030246">
    <property type="term" value="F:carbohydrate binding"/>
    <property type="evidence" value="ECO:0007669"/>
    <property type="project" value="UniProtKB-KW"/>
</dbReference>
<dbReference type="Pfam" id="PF00535">
    <property type="entry name" value="Glycos_transf_2"/>
    <property type="match status" value="1"/>
</dbReference>
<dbReference type="GO" id="GO:0000139">
    <property type="term" value="C:Golgi membrane"/>
    <property type="evidence" value="ECO:0007669"/>
    <property type="project" value="UniProtKB-SubCell"/>
</dbReference>
<protein>
    <recommendedName>
        <fullName evidence="16">Polypeptide N-acetylgalactosaminyltransferase</fullName>
        <ecNumber evidence="16">2.4.1.-</ecNumber>
    </recommendedName>
    <alternativeName>
        <fullName evidence="16">Protein-UDP acetylgalactosaminyltransferase</fullName>
    </alternativeName>
</protein>
<proteinExistence type="inferred from homology"/>
<sequence>DLTWNDEFEVQIREDESKQILGLGDNGAAATLPPEYEANAEEVMKVEAFNLLLSNLIMYNRTVADARHPLCKKKVYDDDLPTASVVIIFTNERWSSLIRTIHSIINGSPKKFLKEIILVDDNSDHDELMGKLNYYIATRFPAGLVKLKRMGVRSGLIRARLAGAEVAKGDVLVFLDAHCEVGPVWLEPLLQRIKEKRNTVVVPIIDVIDDKTFEYQHNKGSYEFQVGGFTWSGHFTWIDISQEELARRTLPTDPTRSPTMAGGLFAVERSYFWESGSYDREMDVWGGENLEMSFRIWQCGGSLETVPCSRVGHIFRNFHPYTFPGHKDTHGINTARLVNVWMDDYKRLFFLYRPDLKTADIGDLTERLMLKERLKCKDFNWFLKNIYKDKFILDEEAITYGKVGTATNNLCLDNLQKPDDERYHLGVYTCHGKLFPSQFFSMSKSGELRREFLCAEIDSENRVMMDKCRNTDDQIWEITPVSN</sequence>
<comment type="subcellular location">
    <subcellularLocation>
        <location evidence="2 16">Golgi apparatus membrane</location>
        <topology evidence="2 16">Single-pass type II membrane protein</topology>
    </subcellularLocation>
</comment>
<dbReference type="AlphaFoldDB" id="A0ABD0Y7P2"/>
<evidence type="ECO:0000313" key="18">
    <source>
        <dbReference type="EMBL" id="KAL1123054.1"/>
    </source>
</evidence>